<proteinExistence type="inferred from homology"/>
<evidence type="ECO:0000313" key="11">
    <source>
        <dbReference type="Proteomes" id="UP001595615"/>
    </source>
</evidence>
<dbReference type="InterPro" id="IPR052530">
    <property type="entry name" value="NAD(P)H_nitroreductase"/>
</dbReference>
<evidence type="ECO:0000256" key="2">
    <source>
        <dbReference type="ARBA" id="ARBA00007118"/>
    </source>
</evidence>
<organism evidence="10 11">
    <name type="scientific">Sphingoaurantiacus capsulatus</name>
    <dbReference type="NCBI Taxonomy" id="1771310"/>
    <lineage>
        <taxon>Bacteria</taxon>
        <taxon>Pseudomonadati</taxon>
        <taxon>Pseudomonadota</taxon>
        <taxon>Alphaproteobacteria</taxon>
        <taxon>Sphingomonadales</taxon>
        <taxon>Sphingosinicellaceae</taxon>
        <taxon>Sphingoaurantiacus</taxon>
    </lineage>
</organism>
<dbReference type="Proteomes" id="UP001595615">
    <property type="component" value="Unassembled WGS sequence"/>
</dbReference>
<protein>
    <recommendedName>
        <fullName evidence="8">Putative NAD(P)H nitroreductase</fullName>
        <ecNumber evidence="8">1.-.-.-</ecNumber>
    </recommendedName>
</protein>
<keyword evidence="6 8" id="KW-0560">Oxidoreductase</keyword>
<dbReference type="SUPFAM" id="SSF55469">
    <property type="entry name" value="FMN-dependent nitroreductase-like"/>
    <property type="match status" value="1"/>
</dbReference>
<keyword evidence="11" id="KW-1185">Reference proteome</keyword>
<dbReference type="PIRSF" id="PIRSF000232">
    <property type="entry name" value="YdjA"/>
    <property type="match status" value="1"/>
</dbReference>
<reference evidence="11" key="1">
    <citation type="journal article" date="2019" name="Int. J. Syst. Evol. Microbiol.">
        <title>The Global Catalogue of Microorganisms (GCM) 10K type strain sequencing project: providing services to taxonomists for standard genome sequencing and annotation.</title>
        <authorList>
            <consortium name="The Broad Institute Genomics Platform"/>
            <consortium name="The Broad Institute Genome Sequencing Center for Infectious Disease"/>
            <person name="Wu L."/>
            <person name="Ma J."/>
        </authorList>
    </citation>
    <scope>NUCLEOTIDE SEQUENCE [LARGE SCALE GENOMIC DNA]</scope>
    <source>
        <strain evidence="11">KCTC 42644</strain>
    </source>
</reference>
<keyword evidence="7 8" id="KW-0520">NAD</keyword>
<dbReference type="InterPro" id="IPR026021">
    <property type="entry name" value="YdjA-like"/>
</dbReference>
<evidence type="ECO:0000259" key="9">
    <source>
        <dbReference type="Pfam" id="PF00881"/>
    </source>
</evidence>
<evidence type="ECO:0000256" key="4">
    <source>
        <dbReference type="ARBA" id="ARBA00022643"/>
    </source>
</evidence>
<dbReference type="RefSeq" id="WP_380860629.1">
    <property type="nucleotide sequence ID" value="NZ_JBHRXV010000009.1"/>
</dbReference>
<name>A0ABV7X9T4_9SPHN</name>
<keyword evidence="4 8" id="KW-0288">FMN</keyword>
<dbReference type="EC" id="1.-.-.-" evidence="8"/>
<gene>
    <name evidence="10" type="ORF">ACFOMD_09875</name>
</gene>
<dbReference type="InterPro" id="IPR029479">
    <property type="entry name" value="Nitroreductase"/>
</dbReference>
<dbReference type="PANTHER" id="PTHR43821">
    <property type="entry name" value="NAD(P)H NITROREDUCTASE YDJA-RELATED"/>
    <property type="match status" value="1"/>
</dbReference>
<evidence type="ECO:0000313" key="10">
    <source>
        <dbReference type="EMBL" id="MFC3712879.1"/>
    </source>
</evidence>
<keyword evidence="5 8" id="KW-0521">NADP</keyword>
<dbReference type="EMBL" id="JBHRXV010000009">
    <property type="protein sequence ID" value="MFC3712879.1"/>
    <property type="molecule type" value="Genomic_DNA"/>
</dbReference>
<dbReference type="CDD" id="cd02135">
    <property type="entry name" value="YdjA-like"/>
    <property type="match status" value="1"/>
</dbReference>
<evidence type="ECO:0000256" key="8">
    <source>
        <dbReference type="PIRNR" id="PIRNR000232"/>
    </source>
</evidence>
<comment type="cofactor">
    <cofactor evidence="1 8">
        <name>FMN</name>
        <dbReference type="ChEBI" id="CHEBI:58210"/>
    </cofactor>
</comment>
<evidence type="ECO:0000256" key="6">
    <source>
        <dbReference type="ARBA" id="ARBA00023002"/>
    </source>
</evidence>
<evidence type="ECO:0000256" key="5">
    <source>
        <dbReference type="ARBA" id="ARBA00022857"/>
    </source>
</evidence>
<comment type="similarity">
    <text evidence="2 8">Belongs to the nitroreductase family.</text>
</comment>
<dbReference type="InterPro" id="IPR000415">
    <property type="entry name" value="Nitroreductase-like"/>
</dbReference>
<keyword evidence="3 8" id="KW-0285">Flavoprotein</keyword>
<feature type="domain" description="Nitroreductase" evidence="9">
    <location>
        <begin position="35"/>
        <end position="176"/>
    </location>
</feature>
<accession>A0ABV7X9T4</accession>
<evidence type="ECO:0000256" key="7">
    <source>
        <dbReference type="ARBA" id="ARBA00023027"/>
    </source>
</evidence>
<dbReference type="Gene3D" id="3.40.109.10">
    <property type="entry name" value="NADH Oxidase"/>
    <property type="match status" value="1"/>
</dbReference>
<sequence length="205" mass="21424">MGDETTCAPAAERGGIDMMALLSARRSPPALSLSTPGPDAAQLSILLGAALRVPDHGRMSPWRFIILEGAAKDALADRLDLLAGEREDAMKARAGIKKLRTPPLAIAVASCAVEGRIPEWEQILSAGALCQNVLLAATALGFGGNWVTGWYAYDERARAMLGLGAGERIAGFILIGTPLESAPERPRPAIEAVTTWLDAASIAAA</sequence>
<comment type="caution">
    <text evidence="10">The sequence shown here is derived from an EMBL/GenBank/DDBJ whole genome shotgun (WGS) entry which is preliminary data.</text>
</comment>
<dbReference type="Pfam" id="PF00881">
    <property type="entry name" value="Nitroreductase"/>
    <property type="match status" value="1"/>
</dbReference>
<dbReference type="PANTHER" id="PTHR43821:SF1">
    <property type="entry name" value="NAD(P)H NITROREDUCTASE YDJA-RELATED"/>
    <property type="match status" value="1"/>
</dbReference>
<evidence type="ECO:0000256" key="1">
    <source>
        <dbReference type="ARBA" id="ARBA00001917"/>
    </source>
</evidence>
<evidence type="ECO:0000256" key="3">
    <source>
        <dbReference type="ARBA" id="ARBA00022630"/>
    </source>
</evidence>